<gene>
    <name evidence="1" type="ORF">Tcan_00824</name>
</gene>
<evidence type="ECO:0000313" key="1">
    <source>
        <dbReference type="EMBL" id="KHN81887.1"/>
    </source>
</evidence>
<dbReference type="EMBL" id="JPKZ01001446">
    <property type="protein sequence ID" value="KHN81887.1"/>
    <property type="molecule type" value="Genomic_DNA"/>
</dbReference>
<evidence type="ECO:0000313" key="2">
    <source>
        <dbReference type="Proteomes" id="UP000031036"/>
    </source>
</evidence>
<feature type="non-terminal residue" evidence="1">
    <location>
        <position position="116"/>
    </location>
</feature>
<reference evidence="1 2" key="1">
    <citation type="submission" date="2014-11" db="EMBL/GenBank/DDBJ databases">
        <title>Genetic blueprint of the zoonotic pathogen Toxocara canis.</title>
        <authorList>
            <person name="Zhu X.-Q."/>
            <person name="Korhonen P.K."/>
            <person name="Cai H."/>
            <person name="Young N.D."/>
            <person name="Nejsum P."/>
            <person name="von Samson-Himmelstjerna G."/>
            <person name="Boag P.R."/>
            <person name="Tan P."/>
            <person name="Li Q."/>
            <person name="Min J."/>
            <person name="Yang Y."/>
            <person name="Wang X."/>
            <person name="Fang X."/>
            <person name="Hall R.S."/>
            <person name="Hofmann A."/>
            <person name="Sternberg P.W."/>
            <person name="Jex A.R."/>
            <person name="Gasser R.B."/>
        </authorList>
    </citation>
    <scope>NUCLEOTIDE SEQUENCE [LARGE SCALE GENOMIC DNA]</scope>
    <source>
        <strain evidence="1">PN_DK_2014</strain>
    </source>
</reference>
<sequence length="116" mass="13569">MQQFNGNFSVHTAVSVPSLEVIKSIGAVSALTSLQRRGLRHLQRERASTEKEVYLLEVLRHVFKQQRVHIQKTTWSFHFNRLLLHLMEHCWLRRATACCQLIIFDFSKIAKQSKPL</sequence>
<accession>A0A0B2VKC0</accession>
<keyword evidence="2" id="KW-1185">Reference proteome</keyword>
<proteinExistence type="predicted"/>
<dbReference type="Proteomes" id="UP000031036">
    <property type="component" value="Unassembled WGS sequence"/>
</dbReference>
<name>A0A0B2VKC0_TOXCA</name>
<protein>
    <submittedName>
        <fullName evidence="1">Uncharacterized protein</fullName>
    </submittedName>
</protein>
<dbReference type="AlphaFoldDB" id="A0A0B2VKC0"/>
<comment type="caution">
    <text evidence="1">The sequence shown here is derived from an EMBL/GenBank/DDBJ whole genome shotgun (WGS) entry which is preliminary data.</text>
</comment>
<organism evidence="1 2">
    <name type="scientific">Toxocara canis</name>
    <name type="common">Canine roundworm</name>
    <dbReference type="NCBI Taxonomy" id="6265"/>
    <lineage>
        <taxon>Eukaryota</taxon>
        <taxon>Metazoa</taxon>
        <taxon>Ecdysozoa</taxon>
        <taxon>Nematoda</taxon>
        <taxon>Chromadorea</taxon>
        <taxon>Rhabditida</taxon>
        <taxon>Spirurina</taxon>
        <taxon>Ascaridomorpha</taxon>
        <taxon>Ascaridoidea</taxon>
        <taxon>Toxocaridae</taxon>
        <taxon>Toxocara</taxon>
    </lineage>
</organism>